<dbReference type="RefSeq" id="WP_023128615.1">
    <property type="nucleotide sequence ID" value="NZ_CAADLZ010000037.1"/>
</dbReference>
<proteinExistence type="predicted"/>
<comment type="caution">
    <text evidence="1">The sequence shown here is derived from an EMBL/GenBank/DDBJ whole genome shotgun (WGS) entry which is preliminary data.</text>
</comment>
<evidence type="ECO:0000313" key="2">
    <source>
        <dbReference type="Proteomes" id="UP000045039"/>
    </source>
</evidence>
<dbReference type="Proteomes" id="UP000045039">
    <property type="component" value="Unassembled WGS sequence"/>
</dbReference>
<dbReference type="EMBL" id="CVVU01000200">
    <property type="protein sequence ID" value="CRO92958.1"/>
    <property type="molecule type" value="Genomic_DNA"/>
</dbReference>
<evidence type="ECO:0000313" key="1">
    <source>
        <dbReference type="EMBL" id="CRO92958.1"/>
    </source>
</evidence>
<reference evidence="2" key="1">
    <citation type="submission" date="2015-06" db="EMBL/GenBank/DDBJ databases">
        <authorList>
            <person name="Radhakrishnan Rajesh"/>
            <person name="Underwood Anthony"/>
            <person name="Al-Shahib Ali"/>
        </authorList>
    </citation>
    <scope>NUCLEOTIDE SEQUENCE [LARGE SCALE GENOMIC DNA]</scope>
    <source>
        <strain evidence="2">P19_London_7_VIM_2_05_10</strain>
    </source>
</reference>
<name>A0A9P1VV97_PSEAI</name>
<accession>A0A9P1VV97</accession>
<protein>
    <submittedName>
        <fullName evidence="1">Uncharacterized protein</fullName>
    </submittedName>
</protein>
<gene>
    <name evidence="1" type="ORF">PAERUG_P19_London_7_VIM_2_05_10_02889</name>
</gene>
<dbReference type="AlphaFoldDB" id="A0A9P1VV97"/>
<sequence length="97" mass="10668">MNKSVELDIPLGTLVNFKFKFEGIADEKPVSYSASATAKLSPNPTDEQIEEEVNAVIGKLLQQHAAENGWKSMADGKCEVELIDKKHFGTKVDATFK</sequence>
<organism evidence="1 2">
    <name type="scientific">Pseudomonas aeruginosa</name>
    <dbReference type="NCBI Taxonomy" id="287"/>
    <lineage>
        <taxon>Bacteria</taxon>
        <taxon>Pseudomonadati</taxon>
        <taxon>Pseudomonadota</taxon>
        <taxon>Gammaproteobacteria</taxon>
        <taxon>Pseudomonadales</taxon>
        <taxon>Pseudomonadaceae</taxon>
        <taxon>Pseudomonas</taxon>
    </lineage>
</organism>